<evidence type="ECO:0000313" key="2">
    <source>
        <dbReference type="EMBL" id="TRZ20622.1"/>
    </source>
</evidence>
<protein>
    <submittedName>
        <fullName evidence="2">Uncharacterized protein</fullName>
    </submittedName>
</protein>
<accession>A0A8K1GLD2</accession>
<reference evidence="2" key="1">
    <citation type="submission" date="2019-04" db="EMBL/GenBank/DDBJ databases">
        <title>Genome assembly of Zosterops borbonicus 15179.</title>
        <authorList>
            <person name="Leroy T."/>
            <person name="Anselmetti Y."/>
            <person name="Tilak M.-K."/>
            <person name="Nabholz B."/>
        </authorList>
    </citation>
    <scope>NUCLEOTIDE SEQUENCE</scope>
    <source>
        <strain evidence="2">HGM_15179</strain>
        <tissue evidence="2">Muscle</tissue>
    </source>
</reference>
<dbReference type="Proteomes" id="UP000796761">
    <property type="component" value="Unassembled WGS sequence"/>
</dbReference>
<proteinExistence type="predicted"/>
<sequence>MLEGKNSTFKEESQEPATSEEPWGQCQEIENEEEDKKIVIDKDSDKQFEKKTILPKRPNVLDDPWDTEDATGLVLLQGFKRFSYPERSGRLMVLVDGDRDLCAPNPITSREEPTSTHY</sequence>
<feature type="region of interest" description="Disordered" evidence="1">
    <location>
        <begin position="1"/>
        <end position="44"/>
    </location>
</feature>
<feature type="compositionally biased region" description="Basic and acidic residues" evidence="1">
    <location>
        <begin position="34"/>
        <end position="44"/>
    </location>
</feature>
<comment type="caution">
    <text evidence="2">The sequence shown here is derived from an EMBL/GenBank/DDBJ whole genome shotgun (WGS) entry which is preliminary data.</text>
</comment>
<evidence type="ECO:0000313" key="3">
    <source>
        <dbReference type="Proteomes" id="UP000796761"/>
    </source>
</evidence>
<keyword evidence="3" id="KW-1185">Reference proteome</keyword>
<gene>
    <name evidence="2" type="ORF">HGM15179_006430</name>
</gene>
<evidence type="ECO:0000256" key="1">
    <source>
        <dbReference type="SAM" id="MobiDB-lite"/>
    </source>
</evidence>
<dbReference type="EMBL" id="SWJQ01000143">
    <property type="protein sequence ID" value="TRZ20622.1"/>
    <property type="molecule type" value="Genomic_DNA"/>
</dbReference>
<organism evidence="2 3">
    <name type="scientific">Zosterops borbonicus</name>
    <dbReference type="NCBI Taxonomy" id="364589"/>
    <lineage>
        <taxon>Eukaryota</taxon>
        <taxon>Metazoa</taxon>
        <taxon>Chordata</taxon>
        <taxon>Craniata</taxon>
        <taxon>Vertebrata</taxon>
        <taxon>Euteleostomi</taxon>
        <taxon>Archelosauria</taxon>
        <taxon>Archosauria</taxon>
        <taxon>Dinosauria</taxon>
        <taxon>Saurischia</taxon>
        <taxon>Theropoda</taxon>
        <taxon>Coelurosauria</taxon>
        <taxon>Aves</taxon>
        <taxon>Neognathae</taxon>
        <taxon>Neoaves</taxon>
        <taxon>Telluraves</taxon>
        <taxon>Australaves</taxon>
        <taxon>Passeriformes</taxon>
        <taxon>Sylvioidea</taxon>
        <taxon>Zosteropidae</taxon>
        <taxon>Zosterops</taxon>
    </lineage>
</organism>
<name>A0A8K1GLD2_9PASS</name>
<dbReference type="OrthoDB" id="10559870at2759"/>
<dbReference type="AlphaFoldDB" id="A0A8K1GLD2"/>